<organism evidence="1 2">
    <name type="scientific">Naganishia friedmannii</name>
    <dbReference type="NCBI Taxonomy" id="89922"/>
    <lineage>
        <taxon>Eukaryota</taxon>
        <taxon>Fungi</taxon>
        <taxon>Dikarya</taxon>
        <taxon>Basidiomycota</taxon>
        <taxon>Agaricomycotina</taxon>
        <taxon>Tremellomycetes</taxon>
        <taxon>Filobasidiales</taxon>
        <taxon>Filobasidiaceae</taxon>
        <taxon>Naganishia</taxon>
    </lineage>
</organism>
<reference evidence="1" key="1">
    <citation type="submission" date="2023-04" db="EMBL/GenBank/DDBJ databases">
        <title>Draft Genome sequencing of Naganishia species isolated from polar environments using Oxford Nanopore Technology.</title>
        <authorList>
            <person name="Leo P."/>
            <person name="Venkateswaran K."/>
        </authorList>
    </citation>
    <scope>NUCLEOTIDE SEQUENCE</scope>
    <source>
        <strain evidence="1">MNA-CCFEE 5423</strain>
    </source>
</reference>
<protein>
    <submittedName>
        <fullName evidence="1">Uncharacterized protein</fullName>
    </submittedName>
</protein>
<proteinExistence type="predicted"/>
<evidence type="ECO:0000313" key="2">
    <source>
        <dbReference type="Proteomes" id="UP001227268"/>
    </source>
</evidence>
<name>A0ACC2VVD3_9TREE</name>
<evidence type="ECO:0000313" key="1">
    <source>
        <dbReference type="EMBL" id="KAJ9102551.1"/>
    </source>
</evidence>
<comment type="caution">
    <text evidence="1">The sequence shown here is derived from an EMBL/GenBank/DDBJ whole genome shotgun (WGS) entry which is preliminary data.</text>
</comment>
<accession>A0ACC2VVD3</accession>
<dbReference type="Proteomes" id="UP001227268">
    <property type="component" value="Unassembled WGS sequence"/>
</dbReference>
<dbReference type="EMBL" id="JASBWT010000008">
    <property type="protein sequence ID" value="KAJ9102551.1"/>
    <property type="molecule type" value="Genomic_DNA"/>
</dbReference>
<gene>
    <name evidence="1" type="ORF">QFC21_002952</name>
</gene>
<sequence length="311" mass="35299">MGLFQRKKHNDNGTQIPDESMEDPDAEGLTPEAAKKPKKKRPANTAFKQQRLKAWQPILTPKTVLPTLLIVGLIFAPIGGVLIWGSNQVTNMRFDYTDCDTSAPTDGTVASMPNEKYDYSLSSYEDAEKYNPPRWSFNNDSSRPVGQRAQCTITFEVPYDLDPGVFLYYRLTNYKNIEDGQCKPITSRDGKPYYPCGLIANSLFNDGESSQAYNFTDKGITWHNEYKKYTNKPPGSPSDYLPPPNWAERYPDGYTEFPQLASDEHFQVWMRISALPTFTKLWARNDKEVMQAGTYQVVANMSESLMGMAKE</sequence>
<keyword evidence="2" id="KW-1185">Reference proteome</keyword>